<evidence type="ECO:0000313" key="3">
    <source>
        <dbReference type="Proteomes" id="UP000316093"/>
    </source>
</evidence>
<feature type="region of interest" description="Disordered" evidence="1">
    <location>
        <begin position="1"/>
        <end position="21"/>
    </location>
</feature>
<dbReference type="EMBL" id="CP041046">
    <property type="protein sequence ID" value="QDE39372.1"/>
    <property type="molecule type" value="Genomic_DNA"/>
</dbReference>
<gene>
    <name evidence="2" type="ORF">FIV34_09225</name>
</gene>
<organism evidence="2 3">
    <name type="scientific">Luteibacter pinisoli</name>
    <dbReference type="NCBI Taxonomy" id="2589080"/>
    <lineage>
        <taxon>Bacteria</taxon>
        <taxon>Pseudomonadati</taxon>
        <taxon>Pseudomonadota</taxon>
        <taxon>Gammaproteobacteria</taxon>
        <taxon>Lysobacterales</taxon>
        <taxon>Rhodanobacteraceae</taxon>
        <taxon>Luteibacter</taxon>
    </lineage>
</organism>
<dbReference type="Proteomes" id="UP000316093">
    <property type="component" value="Chromosome"/>
</dbReference>
<dbReference type="AlphaFoldDB" id="A0A4Y5Z243"/>
<evidence type="ECO:0000313" key="2">
    <source>
        <dbReference type="EMBL" id="QDE39372.1"/>
    </source>
</evidence>
<keyword evidence="3" id="KW-1185">Reference proteome</keyword>
<proteinExistence type="predicted"/>
<evidence type="ECO:0000256" key="1">
    <source>
        <dbReference type="SAM" id="MobiDB-lite"/>
    </source>
</evidence>
<dbReference type="RefSeq" id="WP_139981833.1">
    <property type="nucleotide sequence ID" value="NZ_CP041046.1"/>
</dbReference>
<sequence>MKRKSPAPSRPAPYRPDAARRFPICLATTKPRRRGRAGIRAEDPSLPLPTVEPSALARPIADLPDGVEPDGLIRLSAYEDGFTVNLGPLASVIPTPTGRESITLYMDGTILQATVNIEEDEDFNFGPDPVDINVPGLLFGPVAIDYYTTRMWYRVNYGTGASSDSRKGPVALDSIPPAPGSAFLGALVFAPEIIRDGITVDSFGANDYIDAEVPGYSGEKPGDHLRPYINGTLDPDQLHYAVIPYENSGPRIRLRFYRSFIESVGDGSWLFQCDAFPREENASPLSDGVRITVSIDDAIPALLEPGVPAYDDDTGINIISENDARNSLVVTVPAQPDITADDFISILWGTTESVRIPIADPANIQVVVGYKTILDAWLASNPDAGDKAQSFDVRYRIYGAANNLRGTSPAHTVEVNLHVGGGVVDPDPGTEPNENLVPLTLVSDSGRFDSIPITDRGKPATARVPWLSRADDGAGDLLPAFGKGDVITVHGPDGSALVSHTVANGDLDPPSGYLEITLPWTTLESIPGGVAEFSYWITTTLGDGTKNDNKSPPKDVEIQTEDALPGRGTLENVILPEMGRVAQGWVDLPDVENGVVFAFPMPVENFNPLTDTIVLSVPMYLVGHNGTETPVAGFGDVEGENRFVLSGNHEIHEADTGPVDEPPGGGTPTRPPVNQPYILFRLLPGRFPTLHGNEWYHSHVTWSITNEVGTGRSPAGGLMVRFDVRGSTETRRAPTKAKPSQAVETAREEGVAELVVRLLKRWAG</sequence>
<feature type="region of interest" description="Disordered" evidence="1">
    <location>
        <begin position="653"/>
        <end position="672"/>
    </location>
</feature>
<reference evidence="2 3" key="1">
    <citation type="submission" date="2019-06" db="EMBL/GenBank/DDBJ databases">
        <title>A complete genome sequence for Luteibacter pinisoli MAH-14.</title>
        <authorList>
            <person name="Baltrus D.A."/>
        </authorList>
    </citation>
    <scope>NUCLEOTIDE SEQUENCE [LARGE SCALE GENOMIC DNA]</scope>
    <source>
        <strain evidence="2 3">MAH-14</strain>
    </source>
</reference>
<dbReference type="KEGG" id="lpy:FIV34_09225"/>
<name>A0A4Y5Z243_9GAMM</name>
<protein>
    <submittedName>
        <fullName evidence="2">Uncharacterized protein</fullName>
    </submittedName>
</protein>
<dbReference type="OrthoDB" id="5942554at2"/>
<accession>A0A4Y5Z243</accession>